<name>A0A2G8JBG9_STIJA</name>
<organism evidence="2 3">
    <name type="scientific">Stichopus japonicus</name>
    <name type="common">Sea cucumber</name>
    <dbReference type="NCBI Taxonomy" id="307972"/>
    <lineage>
        <taxon>Eukaryota</taxon>
        <taxon>Metazoa</taxon>
        <taxon>Echinodermata</taxon>
        <taxon>Eleutherozoa</taxon>
        <taxon>Echinozoa</taxon>
        <taxon>Holothuroidea</taxon>
        <taxon>Aspidochirotacea</taxon>
        <taxon>Aspidochirotida</taxon>
        <taxon>Stichopodidae</taxon>
        <taxon>Apostichopus</taxon>
    </lineage>
</organism>
<keyword evidence="1" id="KW-0812">Transmembrane</keyword>
<sequence>MLLIFTTYFLTGIQFCAAVYVIFRSSTGYQRVLALALFELLYRIIGNLPALGYFILTLSRACLLWASETGKDNIYQYSYDECVVFSANTHHFFFTSLIILLKSFILVFFAVAFFSTKSESNEMTIADRETIRFTRLELDDDDSVDLEPPPTPL</sequence>
<reference evidence="2 3" key="1">
    <citation type="journal article" date="2017" name="PLoS Biol.">
        <title>The sea cucumber genome provides insights into morphological evolution and visceral regeneration.</title>
        <authorList>
            <person name="Zhang X."/>
            <person name="Sun L."/>
            <person name="Yuan J."/>
            <person name="Sun Y."/>
            <person name="Gao Y."/>
            <person name="Zhang L."/>
            <person name="Li S."/>
            <person name="Dai H."/>
            <person name="Hamel J.F."/>
            <person name="Liu C."/>
            <person name="Yu Y."/>
            <person name="Liu S."/>
            <person name="Lin W."/>
            <person name="Guo K."/>
            <person name="Jin S."/>
            <person name="Xu P."/>
            <person name="Storey K.B."/>
            <person name="Huan P."/>
            <person name="Zhang T."/>
            <person name="Zhou Y."/>
            <person name="Zhang J."/>
            <person name="Lin C."/>
            <person name="Li X."/>
            <person name="Xing L."/>
            <person name="Huo D."/>
            <person name="Sun M."/>
            <person name="Wang L."/>
            <person name="Mercier A."/>
            <person name="Li F."/>
            <person name="Yang H."/>
            <person name="Xiang J."/>
        </authorList>
    </citation>
    <scope>NUCLEOTIDE SEQUENCE [LARGE SCALE GENOMIC DNA]</scope>
    <source>
        <strain evidence="2">Shaxun</strain>
        <tissue evidence="2">Muscle</tissue>
    </source>
</reference>
<keyword evidence="1" id="KW-1133">Transmembrane helix</keyword>
<evidence type="ECO:0000256" key="1">
    <source>
        <dbReference type="SAM" id="Phobius"/>
    </source>
</evidence>
<proteinExistence type="predicted"/>
<dbReference type="Pfam" id="PF03137">
    <property type="entry name" value="OATP"/>
    <property type="match status" value="1"/>
</dbReference>
<comment type="caution">
    <text evidence="2">The sequence shown here is derived from an EMBL/GenBank/DDBJ whole genome shotgun (WGS) entry which is preliminary data.</text>
</comment>
<dbReference type="EMBL" id="MRZV01002747">
    <property type="protein sequence ID" value="PIK33087.1"/>
    <property type="molecule type" value="Genomic_DNA"/>
</dbReference>
<keyword evidence="3" id="KW-1185">Reference proteome</keyword>
<dbReference type="Proteomes" id="UP000230750">
    <property type="component" value="Unassembled WGS sequence"/>
</dbReference>
<dbReference type="GO" id="GO:0055085">
    <property type="term" value="P:transmembrane transport"/>
    <property type="evidence" value="ECO:0007669"/>
    <property type="project" value="InterPro"/>
</dbReference>
<gene>
    <name evidence="2" type="ORF">BSL78_30101</name>
</gene>
<accession>A0A2G8JBG9</accession>
<dbReference type="InterPro" id="IPR004156">
    <property type="entry name" value="OATP"/>
</dbReference>
<protein>
    <submittedName>
        <fullName evidence="2">Putative solute carrier organic anion transporter family member 5A1</fullName>
    </submittedName>
</protein>
<evidence type="ECO:0000313" key="3">
    <source>
        <dbReference type="Proteomes" id="UP000230750"/>
    </source>
</evidence>
<feature type="transmembrane region" description="Helical" evidence="1">
    <location>
        <begin position="44"/>
        <end position="66"/>
    </location>
</feature>
<evidence type="ECO:0000313" key="2">
    <source>
        <dbReference type="EMBL" id="PIK33087.1"/>
    </source>
</evidence>
<feature type="transmembrane region" description="Helical" evidence="1">
    <location>
        <begin position="92"/>
        <end position="114"/>
    </location>
</feature>
<dbReference type="AlphaFoldDB" id="A0A2G8JBG9"/>
<dbReference type="GO" id="GO:0016020">
    <property type="term" value="C:membrane"/>
    <property type="evidence" value="ECO:0007669"/>
    <property type="project" value="InterPro"/>
</dbReference>
<feature type="transmembrane region" description="Helical" evidence="1">
    <location>
        <begin position="6"/>
        <end position="23"/>
    </location>
</feature>
<keyword evidence="1" id="KW-0472">Membrane</keyword>